<dbReference type="Pfam" id="PF03401">
    <property type="entry name" value="TctC"/>
    <property type="match status" value="1"/>
</dbReference>
<gene>
    <name evidence="3" type="ORF">GXW71_15085</name>
</gene>
<dbReference type="InterPro" id="IPR005064">
    <property type="entry name" value="BUG"/>
</dbReference>
<comment type="similarity">
    <text evidence="1">Belongs to the UPF0065 (bug) family.</text>
</comment>
<feature type="chain" id="PRO_5045836975" evidence="2">
    <location>
        <begin position="20"/>
        <end position="322"/>
    </location>
</feature>
<protein>
    <submittedName>
        <fullName evidence="3">Tripartite tricarboxylate transporter substrate binding protein</fullName>
    </submittedName>
</protein>
<keyword evidence="2" id="KW-0732">Signal</keyword>
<dbReference type="Gene3D" id="3.40.190.150">
    <property type="entry name" value="Bordetella uptake gene, domain 1"/>
    <property type="match status" value="1"/>
</dbReference>
<sequence>MTHRIARRAALGLAGTVLAAPALRAQSNTIRIIVPFAAGGSTDAVARLVSPGLTQRLGQTVIVENRSGAAGSIGTDLVAKARPDGLTWLLTFDSHSVMPVLLPSLPFDLTRDLDPVMLIGGAPYVIATRSDKPYRNLADVVEAAKARPDEVSYGSTGNGTIGHLTMVLLQSRTGIRMPHLPYRGGGLAVNDAVAGHIEMMIGSAALVAPHIAGGTLRAVAQFGPARLAGLAQVQTAEEAGFQGLTAEAWWGVFAPHGMPGAMVTRMNAALRETLSEARTRQQMQETQQARLVLSDPAALRTFLDGEVAKWSRVVRENQIRPD</sequence>
<evidence type="ECO:0000256" key="2">
    <source>
        <dbReference type="SAM" id="SignalP"/>
    </source>
</evidence>
<name>A0ABS5EZG8_9PROT</name>
<accession>A0ABS5EZG8</accession>
<dbReference type="CDD" id="cd13578">
    <property type="entry name" value="PBP2_Bug27"/>
    <property type="match status" value="1"/>
</dbReference>
<dbReference type="EMBL" id="JAAGBB010000017">
    <property type="protein sequence ID" value="MBR0665681.1"/>
    <property type="molecule type" value="Genomic_DNA"/>
</dbReference>
<keyword evidence="4" id="KW-1185">Reference proteome</keyword>
<dbReference type="InterPro" id="IPR042100">
    <property type="entry name" value="Bug_dom1"/>
</dbReference>
<dbReference type="Gene3D" id="3.40.190.10">
    <property type="entry name" value="Periplasmic binding protein-like II"/>
    <property type="match status" value="1"/>
</dbReference>
<evidence type="ECO:0000313" key="4">
    <source>
        <dbReference type="Proteomes" id="UP001196870"/>
    </source>
</evidence>
<dbReference type="RefSeq" id="WP_211853356.1">
    <property type="nucleotide sequence ID" value="NZ_JAAGBB010000017.1"/>
</dbReference>
<organism evidence="3 4">
    <name type="scientific">Plastoroseomonas hellenica</name>
    <dbReference type="NCBI Taxonomy" id="2687306"/>
    <lineage>
        <taxon>Bacteria</taxon>
        <taxon>Pseudomonadati</taxon>
        <taxon>Pseudomonadota</taxon>
        <taxon>Alphaproteobacteria</taxon>
        <taxon>Acetobacterales</taxon>
        <taxon>Acetobacteraceae</taxon>
        <taxon>Plastoroseomonas</taxon>
    </lineage>
</organism>
<dbReference type="SUPFAM" id="SSF53850">
    <property type="entry name" value="Periplasmic binding protein-like II"/>
    <property type="match status" value="1"/>
</dbReference>
<dbReference type="PANTHER" id="PTHR42928:SF5">
    <property type="entry name" value="BLR1237 PROTEIN"/>
    <property type="match status" value="1"/>
</dbReference>
<dbReference type="PIRSF" id="PIRSF017082">
    <property type="entry name" value="YflP"/>
    <property type="match status" value="1"/>
</dbReference>
<feature type="signal peptide" evidence="2">
    <location>
        <begin position="1"/>
        <end position="19"/>
    </location>
</feature>
<comment type="caution">
    <text evidence="3">The sequence shown here is derived from an EMBL/GenBank/DDBJ whole genome shotgun (WGS) entry which is preliminary data.</text>
</comment>
<evidence type="ECO:0000313" key="3">
    <source>
        <dbReference type="EMBL" id="MBR0665681.1"/>
    </source>
</evidence>
<dbReference type="PANTHER" id="PTHR42928">
    <property type="entry name" value="TRICARBOXYLATE-BINDING PROTEIN"/>
    <property type="match status" value="1"/>
</dbReference>
<proteinExistence type="inferred from homology"/>
<dbReference type="Proteomes" id="UP001196870">
    <property type="component" value="Unassembled WGS sequence"/>
</dbReference>
<evidence type="ECO:0000256" key="1">
    <source>
        <dbReference type="ARBA" id="ARBA00006987"/>
    </source>
</evidence>
<reference evidence="4" key="1">
    <citation type="journal article" date="2021" name="Syst. Appl. Microbiol.">
        <title>Roseomonas hellenica sp. nov., isolated from roots of wild-growing Alkanna tinctoria.</title>
        <authorList>
            <person name="Rat A."/>
            <person name="Naranjo H.D."/>
            <person name="Lebbe L."/>
            <person name="Cnockaert M."/>
            <person name="Krigas N."/>
            <person name="Grigoriadou K."/>
            <person name="Maloupa E."/>
            <person name="Willems A."/>
        </authorList>
    </citation>
    <scope>NUCLEOTIDE SEQUENCE [LARGE SCALE GENOMIC DNA]</scope>
    <source>
        <strain evidence="4">LMG 31523</strain>
    </source>
</reference>